<reference evidence="2" key="1">
    <citation type="journal article" date="2011" name="Genome Res.">
        <title>Phylogeny-wide analysis of social amoeba genomes highlights ancient origins for complex intercellular communication.</title>
        <authorList>
            <person name="Heidel A.J."/>
            <person name="Lawal H.M."/>
            <person name="Felder M."/>
            <person name="Schilde C."/>
            <person name="Helps N.R."/>
            <person name="Tunggal B."/>
            <person name="Rivero F."/>
            <person name="John U."/>
            <person name="Schleicher M."/>
            <person name="Eichinger L."/>
            <person name="Platzer M."/>
            <person name="Noegel A.A."/>
            <person name="Schaap P."/>
            <person name="Gloeckner G."/>
        </authorList>
    </citation>
    <scope>NUCLEOTIDE SEQUENCE [LARGE SCALE GENOMIC DNA]</scope>
    <source>
        <strain evidence="2">SH3</strain>
    </source>
</reference>
<dbReference type="GeneID" id="14874052"/>
<dbReference type="Proteomes" id="UP000007797">
    <property type="component" value="Unassembled WGS sequence"/>
</dbReference>
<dbReference type="EMBL" id="GL883010">
    <property type="protein sequence ID" value="EGG21638.1"/>
    <property type="molecule type" value="Genomic_DNA"/>
</dbReference>
<keyword evidence="2" id="KW-1185">Reference proteome</keyword>
<dbReference type="RefSeq" id="XP_004359488.1">
    <property type="nucleotide sequence ID" value="XM_004359431.1"/>
</dbReference>
<name>F4PTB6_CACFS</name>
<dbReference type="AlphaFoldDB" id="F4PTB6"/>
<proteinExistence type="predicted"/>
<dbReference type="OrthoDB" id="2315391at2759"/>
<sequence length="473" mass="53854">MTSYSCWVEFGSYKTHLTFGNPTNYDTLILTIRKSEQLDIPRGHSILLYKDKALTTLLDQELDVDFNLTRIYVSSPAQQQAILSNLEQLEKYLNDLGISSQYNEQDESSPFMDRDDAVDSVANTIEDMYSAFKSEDKTRENHPFITCITGSGMGKTTFGRECHRRLKNFNFSDNEISQAMKSSRYIFIDFNGGGDRLDESDLSRDPDSISVALEKRLFARAIMHKSFDVISKHLTQTNGLFSFGSTFRYLRKKLGISNEIPIAIFLHLDEFPMANAFVVENNHPSFVKIMIEGLGTYRCRGDSKSDANQDNIFLIPLLTGTTSNGTEPTMLSKWKMNCVNIFPISLDSSLSMIKSMCKKPPLRSKKESILEDRQFITFINDLGIIPRSLMTSNFQCAQISVGLHLKKSRPSFSCCVTTCIRTLHSQFNIFSHPQRVFKILSTWFQKRFTISLKINTSGLMDLPKAPIFRSKVK</sequence>
<gene>
    <name evidence="1" type="ORF">DFA_01524</name>
</gene>
<accession>F4PTB6</accession>
<organism evidence="1 2">
    <name type="scientific">Cavenderia fasciculata</name>
    <name type="common">Slime mold</name>
    <name type="synonym">Dictyostelium fasciculatum</name>
    <dbReference type="NCBI Taxonomy" id="261658"/>
    <lineage>
        <taxon>Eukaryota</taxon>
        <taxon>Amoebozoa</taxon>
        <taxon>Evosea</taxon>
        <taxon>Eumycetozoa</taxon>
        <taxon>Dictyostelia</taxon>
        <taxon>Acytosteliales</taxon>
        <taxon>Cavenderiaceae</taxon>
        <taxon>Cavenderia</taxon>
    </lineage>
</organism>
<evidence type="ECO:0000313" key="2">
    <source>
        <dbReference type="Proteomes" id="UP000007797"/>
    </source>
</evidence>
<evidence type="ECO:0000313" key="1">
    <source>
        <dbReference type="EMBL" id="EGG21638.1"/>
    </source>
</evidence>
<protein>
    <submittedName>
        <fullName evidence="1">Uncharacterized protein</fullName>
    </submittedName>
</protein>
<dbReference type="KEGG" id="dfa:DFA_01524"/>